<dbReference type="Proteomes" id="UP001303115">
    <property type="component" value="Unassembled WGS sequence"/>
</dbReference>
<comment type="caution">
    <text evidence="4">The sequence shown here is derived from an EMBL/GenBank/DDBJ whole genome shotgun (WGS) entry which is preliminary data.</text>
</comment>
<feature type="region of interest" description="Disordered" evidence="1">
    <location>
        <begin position="275"/>
        <end position="313"/>
    </location>
</feature>
<feature type="compositionally biased region" description="Polar residues" evidence="1">
    <location>
        <begin position="388"/>
        <end position="399"/>
    </location>
</feature>
<dbReference type="PANTHER" id="PTHR37013:SF4">
    <property type="entry name" value="INTEGRAL MEMBRANE PROTEIN"/>
    <property type="match status" value="1"/>
</dbReference>
<evidence type="ECO:0000256" key="1">
    <source>
        <dbReference type="SAM" id="MobiDB-lite"/>
    </source>
</evidence>
<keyword evidence="5" id="KW-1185">Reference proteome</keyword>
<feature type="transmembrane region" description="Helical" evidence="2">
    <location>
        <begin position="16"/>
        <end position="39"/>
    </location>
</feature>
<proteinExistence type="predicted"/>
<evidence type="ECO:0000313" key="5">
    <source>
        <dbReference type="Proteomes" id="UP001303115"/>
    </source>
</evidence>
<evidence type="ECO:0000313" key="4">
    <source>
        <dbReference type="EMBL" id="KAK4033734.1"/>
    </source>
</evidence>
<name>A0AAN6SN30_9PEZI</name>
<feature type="transmembrane region" description="Helical" evidence="2">
    <location>
        <begin position="213"/>
        <end position="237"/>
    </location>
</feature>
<dbReference type="AlphaFoldDB" id="A0AAN6SN30"/>
<feature type="transmembrane region" description="Helical" evidence="2">
    <location>
        <begin position="156"/>
        <end position="174"/>
    </location>
</feature>
<organism evidence="4 5">
    <name type="scientific">Parachaetomium inaequale</name>
    <dbReference type="NCBI Taxonomy" id="2588326"/>
    <lineage>
        <taxon>Eukaryota</taxon>
        <taxon>Fungi</taxon>
        <taxon>Dikarya</taxon>
        <taxon>Ascomycota</taxon>
        <taxon>Pezizomycotina</taxon>
        <taxon>Sordariomycetes</taxon>
        <taxon>Sordariomycetidae</taxon>
        <taxon>Sordariales</taxon>
        <taxon>Chaetomiaceae</taxon>
        <taxon>Parachaetomium</taxon>
    </lineage>
</organism>
<gene>
    <name evidence="4" type="ORF">C8A01DRAFT_49749</name>
</gene>
<feature type="transmembrane region" description="Helical" evidence="2">
    <location>
        <begin position="80"/>
        <end position="99"/>
    </location>
</feature>
<feature type="transmembrane region" description="Helical" evidence="2">
    <location>
        <begin position="111"/>
        <end position="136"/>
    </location>
</feature>
<feature type="transmembrane region" description="Helical" evidence="2">
    <location>
        <begin position="46"/>
        <end position="68"/>
    </location>
</feature>
<feature type="domain" description="DUF7703" evidence="3">
    <location>
        <begin position="15"/>
        <end position="270"/>
    </location>
</feature>
<feature type="region of interest" description="Disordered" evidence="1">
    <location>
        <begin position="326"/>
        <end position="399"/>
    </location>
</feature>
<keyword evidence="2" id="KW-0812">Transmembrane</keyword>
<keyword evidence="2" id="KW-1133">Transmembrane helix</keyword>
<accession>A0AAN6SN30</accession>
<reference evidence="5" key="1">
    <citation type="journal article" date="2023" name="Mol. Phylogenet. Evol.">
        <title>Genome-scale phylogeny and comparative genomics of the fungal order Sordariales.</title>
        <authorList>
            <person name="Hensen N."/>
            <person name="Bonometti L."/>
            <person name="Westerberg I."/>
            <person name="Brannstrom I.O."/>
            <person name="Guillou S."/>
            <person name="Cros-Aarteil S."/>
            <person name="Calhoun S."/>
            <person name="Haridas S."/>
            <person name="Kuo A."/>
            <person name="Mondo S."/>
            <person name="Pangilinan J."/>
            <person name="Riley R."/>
            <person name="LaButti K."/>
            <person name="Andreopoulos B."/>
            <person name="Lipzen A."/>
            <person name="Chen C."/>
            <person name="Yan M."/>
            <person name="Daum C."/>
            <person name="Ng V."/>
            <person name="Clum A."/>
            <person name="Steindorff A."/>
            <person name="Ohm R.A."/>
            <person name="Martin F."/>
            <person name="Silar P."/>
            <person name="Natvig D.O."/>
            <person name="Lalanne C."/>
            <person name="Gautier V."/>
            <person name="Ament-Velasquez S.L."/>
            <person name="Kruys A."/>
            <person name="Hutchinson M.I."/>
            <person name="Powell A.J."/>
            <person name="Barry K."/>
            <person name="Miller A.N."/>
            <person name="Grigoriev I.V."/>
            <person name="Debuchy R."/>
            <person name="Gladieux P."/>
            <person name="Hiltunen Thoren M."/>
            <person name="Johannesson H."/>
        </authorList>
    </citation>
    <scope>NUCLEOTIDE SEQUENCE [LARGE SCALE GENOMIC DNA]</scope>
    <source>
        <strain evidence="5">CBS 284.82</strain>
    </source>
</reference>
<dbReference type="Pfam" id="PF24802">
    <property type="entry name" value="DUF7703"/>
    <property type="match status" value="1"/>
</dbReference>
<keyword evidence="2" id="KW-0472">Membrane</keyword>
<sequence length="399" mass="44610">MADTIYNLKDDLRMSMIIAAFTGISWFIGAEINTSLFLLFKRRRGLYFWSAALCSWGVVLQPLFIILADFGIWTDFRGSITMIYLTWLIMVVPQSWLLYSRLHLIANHGTLLRWIKIVLIFTSIVFSVPTIIMGTIAQATEISPGLFAINLIWDRVQLTVFFVQETALSLLYIWQARKYLRNSALLSQPYRESPSAGSPTLPLRAASEDTKRVLLHLVFANTMVIALDIALLGVQYADLFYLQGAFKPCVYGVKLKVEFAILNRLVEIVRTRGRGGAASSYPDFGDSRGGVVSSRVTGGGGGPHPRLAGQSQPQIHVSRIIETKWEDQDGNVDDGIPHEQIGLGNLEQPPARGSPRSQSHESQHRIWGGQGAVPADARTEVERPAMGQQAQQWRQVYHR</sequence>
<dbReference type="InterPro" id="IPR056120">
    <property type="entry name" value="DUF7703"/>
</dbReference>
<dbReference type="PANTHER" id="PTHR37013">
    <property type="entry name" value="INTEGRAL MEMBRANE PROTEIN (AFU_ORTHOLOGUE AFUA_1G05950)-RELATED"/>
    <property type="match status" value="1"/>
</dbReference>
<evidence type="ECO:0000259" key="3">
    <source>
        <dbReference type="Pfam" id="PF24802"/>
    </source>
</evidence>
<protein>
    <recommendedName>
        <fullName evidence="3">DUF7703 domain-containing protein</fullName>
    </recommendedName>
</protein>
<dbReference type="EMBL" id="MU854513">
    <property type="protein sequence ID" value="KAK4033734.1"/>
    <property type="molecule type" value="Genomic_DNA"/>
</dbReference>
<evidence type="ECO:0000256" key="2">
    <source>
        <dbReference type="SAM" id="Phobius"/>
    </source>
</evidence>